<dbReference type="AlphaFoldDB" id="A0AAX4JW64"/>
<dbReference type="InterPro" id="IPR014710">
    <property type="entry name" value="RmlC-like_jellyroll"/>
</dbReference>
<dbReference type="EMBL" id="CP144103">
    <property type="protein sequence ID" value="WWC89681.1"/>
    <property type="molecule type" value="Genomic_DNA"/>
</dbReference>
<proteinExistence type="predicted"/>
<gene>
    <name evidence="1" type="ORF">L201_004606</name>
</gene>
<dbReference type="SUPFAM" id="SSF51182">
    <property type="entry name" value="RmlC-like cupins"/>
    <property type="match status" value="1"/>
</dbReference>
<evidence type="ECO:0000313" key="1">
    <source>
        <dbReference type="EMBL" id="WWC89681.1"/>
    </source>
</evidence>
<evidence type="ECO:0000313" key="2">
    <source>
        <dbReference type="Proteomes" id="UP001355207"/>
    </source>
</evidence>
<accession>A0AAX4JW64</accession>
<dbReference type="CDD" id="cd02231">
    <property type="entry name" value="cupin_BLL6423-like"/>
    <property type="match status" value="1"/>
</dbReference>
<evidence type="ECO:0008006" key="3">
    <source>
        <dbReference type="Google" id="ProtNLM"/>
    </source>
</evidence>
<dbReference type="RefSeq" id="XP_066076444.1">
    <property type="nucleotide sequence ID" value="XM_066220347.1"/>
</dbReference>
<dbReference type="Proteomes" id="UP001355207">
    <property type="component" value="Chromosome 6"/>
</dbReference>
<dbReference type="PANTHER" id="PTHR36156">
    <property type="entry name" value="SLR2101 PROTEIN"/>
    <property type="match status" value="1"/>
</dbReference>
<keyword evidence="2" id="KW-1185">Reference proteome</keyword>
<dbReference type="PANTHER" id="PTHR36156:SF2">
    <property type="entry name" value="CUPIN TYPE-2 DOMAIN-CONTAINING PROTEIN"/>
    <property type="match status" value="1"/>
</dbReference>
<dbReference type="InterPro" id="IPR047142">
    <property type="entry name" value="OryJ/VirC-like"/>
</dbReference>
<dbReference type="Gene3D" id="2.60.120.10">
    <property type="entry name" value="Jelly Rolls"/>
    <property type="match status" value="1"/>
</dbReference>
<name>A0AAX4JW64_9TREE</name>
<dbReference type="GeneID" id="91095276"/>
<reference evidence="1 2" key="1">
    <citation type="submission" date="2024-01" db="EMBL/GenBank/DDBJ databases">
        <title>Comparative genomics of Cryptococcus and Kwoniella reveals pathogenesis evolution and contrasting modes of karyotype evolution via chromosome fusion or intercentromeric recombination.</title>
        <authorList>
            <person name="Coelho M.A."/>
            <person name="David-Palma M."/>
            <person name="Shea T."/>
            <person name="Bowers K."/>
            <person name="McGinley-Smith S."/>
            <person name="Mohammad A.W."/>
            <person name="Gnirke A."/>
            <person name="Yurkov A.M."/>
            <person name="Nowrousian M."/>
            <person name="Sun S."/>
            <person name="Cuomo C.A."/>
            <person name="Heitman J."/>
        </authorList>
    </citation>
    <scope>NUCLEOTIDE SEQUENCE [LARGE SCALE GENOMIC DNA]</scope>
    <source>
        <strain evidence="1 2">CBS 6074</strain>
    </source>
</reference>
<protein>
    <recommendedName>
        <fullName evidence="3">Cupin 2 conserved barrel domain-containing protein</fullName>
    </recommendedName>
</protein>
<sequence>MSSENKGQVEPFRRIITTHNQDDTDGSSVTIHDDLINLKPVLDGNAHMSPLYSSSGLPSINPHVISAQDIIGRMDEVKGVALPGGTNGQVTDVEPNFLIKMHRTSSIDYNIMIKGSAYLIVPDGKGGETKTLVKAGELVVQTGTVHAWEAGPEGARWVTVVIAALPVEIDCKDGTTLDDVDFK</sequence>
<dbReference type="InterPro" id="IPR011051">
    <property type="entry name" value="RmlC_Cupin_sf"/>
</dbReference>
<organism evidence="1 2">
    <name type="scientific">Kwoniella dendrophila CBS 6074</name>
    <dbReference type="NCBI Taxonomy" id="1295534"/>
    <lineage>
        <taxon>Eukaryota</taxon>
        <taxon>Fungi</taxon>
        <taxon>Dikarya</taxon>
        <taxon>Basidiomycota</taxon>
        <taxon>Agaricomycotina</taxon>
        <taxon>Tremellomycetes</taxon>
        <taxon>Tremellales</taxon>
        <taxon>Cryptococcaceae</taxon>
        <taxon>Kwoniella</taxon>
    </lineage>
</organism>